<evidence type="ECO:0000313" key="2">
    <source>
        <dbReference type="Proteomes" id="UP000179840"/>
    </source>
</evidence>
<evidence type="ECO:0000313" key="1">
    <source>
        <dbReference type="EMBL" id="OHV97838.1"/>
    </source>
</evidence>
<dbReference type="AlphaFoldDB" id="A0A1S1UCH8"/>
<gene>
    <name evidence="1" type="ORF">AKG95_09275</name>
</gene>
<reference evidence="1 2" key="1">
    <citation type="submission" date="2015-06" db="EMBL/GenBank/DDBJ databases">
        <title>Draft genome sequencing of a biphenyl-degrading bacterium, Janthinobacterium lividum MEG1.</title>
        <authorList>
            <person name="Shimodaira J."/>
            <person name="Hatta T."/>
        </authorList>
    </citation>
    <scope>NUCLEOTIDE SEQUENCE [LARGE SCALE GENOMIC DNA]</scope>
    <source>
        <strain evidence="1 2">MEG1</strain>
    </source>
</reference>
<dbReference type="RefSeq" id="WP_071076994.1">
    <property type="nucleotide sequence ID" value="NZ_LFKP01000005.1"/>
</dbReference>
<protein>
    <submittedName>
        <fullName evidence="1">Uncharacterized protein</fullName>
    </submittedName>
</protein>
<dbReference type="Proteomes" id="UP000179840">
    <property type="component" value="Unassembled WGS sequence"/>
</dbReference>
<dbReference type="EMBL" id="LFKP01000005">
    <property type="protein sequence ID" value="OHV97838.1"/>
    <property type="molecule type" value="Genomic_DNA"/>
</dbReference>
<name>A0A1S1UCH8_9BURK</name>
<organism evidence="1 2">
    <name type="scientific">Janthinobacterium lividum</name>
    <dbReference type="NCBI Taxonomy" id="29581"/>
    <lineage>
        <taxon>Bacteria</taxon>
        <taxon>Pseudomonadati</taxon>
        <taxon>Pseudomonadota</taxon>
        <taxon>Betaproteobacteria</taxon>
        <taxon>Burkholderiales</taxon>
        <taxon>Oxalobacteraceae</taxon>
        <taxon>Janthinobacterium</taxon>
    </lineage>
</organism>
<proteinExistence type="predicted"/>
<comment type="caution">
    <text evidence="1">The sequence shown here is derived from an EMBL/GenBank/DDBJ whole genome shotgun (WGS) entry which is preliminary data.</text>
</comment>
<sequence>MPNSTETLHMPVKTVVPHARVDQKMCDIVNLGIAVQAAFSTLCALEYLKSYNVAPELIERVLLHPEQRRQTMH</sequence>
<accession>A0A1S1UCH8</accession>